<proteinExistence type="predicted"/>
<reference evidence="1" key="1">
    <citation type="submission" date="2021-04" db="EMBL/GenBank/DDBJ databases">
        <title>A collection of bacterial strains from the Burkholderia cepacia Research Laboratory and Repository.</title>
        <authorList>
            <person name="Lipuma J."/>
            <person name="Spilker T."/>
        </authorList>
    </citation>
    <scope>NUCLEOTIDE SEQUENCE</scope>
    <source>
        <strain evidence="1">AU36012</strain>
    </source>
</reference>
<gene>
    <name evidence="1" type="ORF">KDW93_32465</name>
</gene>
<dbReference type="RefSeq" id="WP_006753569.1">
    <property type="nucleotide sequence ID" value="NZ_CADEQF010000036.1"/>
</dbReference>
<comment type="caution">
    <text evidence="1">The sequence shown here is derived from an EMBL/GenBank/DDBJ whole genome shotgun (WGS) entry which is preliminary data.</text>
</comment>
<organism evidence="1 2">
    <name type="scientific">Burkholderia ambifaria</name>
    <dbReference type="NCBI Taxonomy" id="152480"/>
    <lineage>
        <taxon>Bacteria</taxon>
        <taxon>Pseudomonadati</taxon>
        <taxon>Pseudomonadota</taxon>
        <taxon>Betaproteobacteria</taxon>
        <taxon>Burkholderiales</taxon>
        <taxon>Burkholderiaceae</taxon>
        <taxon>Burkholderia</taxon>
        <taxon>Burkholderia cepacia complex</taxon>
    </lineage>
</organism>
<dbReference type="EMBL" id="JAGSVG010000048">
    <property type="protein sequence ID" value="MBR8133612.1"/>
    <property type="molecule type" value="Genomic_DNA"/>
</dbReference>
<protein>
    <submittedName>
        <fullName evidence="1">Uncharacterized protein</fullName>
    </submittedName>
</protein>
<name>A0AA41JNP1_9BURK</name>
<dbReference type="Proteomes" id="UP000682266">
    <property type="component" value="Unassembled WGS sequence"/>
</dbReference>
<dbReference type="AlphaFoldDB" id="A0AA41JNP1"/>
<evidence type="ECO:0000313" key="1">
    <source>
        <dbReference type="EMBL" id="MBR8133612.1"/>
    </source>
</evidence>
<sequence>MSNVQAEVAPVTGVGTYTWDLSLYEYQGTCWIKWATNAPFRAQQGRVCLYSGSFPSNPTDAKAWSWDNENGHNFNTKQPWGAGWCAGYIAEKSPNGPYTYLAKTQVTKT</sequence>
<evidence type="ECO:0000313" key="2">
    <source>
        <dbReference type="Proteomes" id="UP000682266"/>
    </source>
</evidence>
<accession>A0AA41JNP1</accession>